<feature type="transmembrane region" description="Helical" evidence="1">
    <location>
        <begin position="97"/>
        <end position="121"/>
    </location>
</feature>
<evidence type="ECO:0000256" key="1">
    <source>
        <dbReference type="SAM" id="Phobius"/>
    </source>
</evidence>
<comment type="caution">
    <text evidence="2">The sequence shown here is derived from an EMBL/GenBank/DDBJ whole genome shotgun (WGS) entry which is preliminary data.</text>
</comment>
<organism evidence="2 3">
    <name type="scientific">Streptomyces xinghaiensis</name>
    <dbReference type="NCBI Taxonomy" id="1038928"/>
    <lineage>
        <taxon>Bacteria</taxon>
        <taxon>Bacillati</taxon>
        <taxon>Actinomycetota</taxon>
        <taxon>Actinomycetes</taxon>
        <taxon>Kitasatosporales</taxon>
        <taxon>Streptomycetaceae</taxon>
        <taxon>Streptomyces</taxon>
    </lineage>
</organism>
<sequence length="176" mass="18273">MAKMETEAVVSALKFAHSHLDGLKIKEVVDKKGIHGYIKHCAGLAATTGVTTGMGGPLTMVVGLPADVVNVIAQQFRVTLAVVYHRTGSYSLPFDKFIKIVALSLGVRVGTGAAAVGAGLIARQVAKEIIKRVSVRTAGRVIPIVGGVVGGSVNFAFVMAQGKALLALDLDHISDD</sequence>
<protein>
    <recommendedName>
        <fullName evidence="4">EcsC family protein</fullName>
    </recommendedName>
</protein>
<accession>A0A3M8F6W8</accession>
<dbReference type="RefSeq" id="WP_050363858.1">
    <property type="nucleotide sequence ID" value="NZ_CP134822.1"/>
</dbReference>
<keyword evidence="1" id="KW-0472">Membrane</keyword>
<dbReference type="Proteomes" id="UP000028058">
    <property type="component" value="Unassembled WGS sequence"/>
</dbReference>
<keyword evidence="1" id="KW-0812">Transmembrane</keyword>
<evidence type="ECO:0008006" key="4">
    <source>
        <dbReference type="Google" id="ProtNLM"/>
    </source>
</evidence>
<gene>
    <name evidence="2" type="ORF">SFRA_005000</name>
</gene>
<evidence type="ECO:0000313" key="2">
    <source>
        <dbReference type="EMBL" id="RKM97910.1"/>
    </source>
</evidence>
<keyword evidence="1" id="KW-1133">Transmembrane helix</keyword>
<feature type="transmembrane region" description="Helical" evidence="1">
    <location>
        <begin position="141"/>
        <end position="160"/>
    </location>
</feature>
<name>A0A3M8F6W8_9ACTN</name>
<dbReference type="OrthoDB" id="792600at2"/>
<keyword evidence="3" id="KW-1185">Reference proteome</keyword>
<dbReference type="EMBL" id="JNAD02000002">
    <property type="protein sequence ID" value="RKM97910.1"/>
    <property type="molecule type" value="Genomic_DNA"/>
</dbReference>
<evidence type="ECO:0000313" key="3">
    <source>
        <dbReference type="Proteomes" id="UP000028058"/>
    </source>
</evidence>
<dbReference type="AlphaFoldDB" id="A0A3M8F6W8"/>
<reference evidence="2 3" key="1">
    <citation type="journal article" date="2014" name="Genome Announc.">
        <title>Draft Genome Sequence of Streptomyces fradiae ATCC 19609, a Strain Highly Sensitive to Antibiotics.</title>
        <authorList>
            <person name="Bekker O.B."/>
            <person name="Klimina K.M."/>
            <person name="Vatlin A.A."/>
            <person name="Zakharevich N.V."/>
            <person name="Kasianov A.S."/>
            <person name="Danilenko V.N."/>
        </authorList>
    </citation>
    <scope>NUCLEOTIDE SEQUENCE [LARGE SCALE GENOMIC DNA]</scope>
    <source>
        <strain evidence="2 3">ATCC 19609</strain>
    </source>
</reference>
<proteinExistence type="predicted"/>